<keyword evidence="3" id="KW-1185">Reference proteome</keyword>
<evidence type="ECO:0000313" key="3">
    <source>
        <dbReference type="Proteomes" id="UP000318126"/>
    </source>
</evidence>
<dbReference type="PANTHER" id="PTHR12526">
    <property type="entry name" value="GLYCOSYLTRANSFERASE"/>
    <property type="match status" value="1"/>
</dbReference>
<dbReference type="SUPFAM" id="SSF53756">
    <property type="entry name" value="UDP-Glycosyltransferase/glycogen phosphorylase"/>
    <property type="match status" value="1"/>
</dbReference>
<gene>
    <name evidence="2" type="ORF">FN961_01600</name>
</gene>
<dbReference type="OrthoDB" id="9777346at2"/>
<dbReference type="GO" id="GO:1901135">
    <property type="term" value="P:carbohydrate derivative metabolic process"/>
    <property type="evidence" value="ECO:0007669"/>
    <property type="project" value="UniProtKB-ARBA"/>
</dbReference>
<dbReference type="RefSeq" id="WP_143562790.1">
    <property type="nucleotide sequence ID" value="NZ_BMPL01000001.1"/>
</dbReference>
<dbReference type="Gene3D" id="3.40.50.2000">
    <property type="entry name" value="Glycogen Phosphorylase B"/>
    <property type="match status" value="2"/>
</dbReference>
<name>A0A553JV70_SHEHA</name>
<evidence type="ECO:0000259" key="1">
    <source>
        <dbReference type="Pfam" id="PF00534"/>
    </source>
</evidence>
<dbReference type="Pfam" id="PF00534">
    <property type="entry name" value="Glycos_transf_1"/>
    <property type="match status" value="1"/>
</dbReference>
<dbReference type="InterPro" id="IPR001296">
    <property type="entry name" value="Glyco_trans_1"/>
</dbReference>
<feature type="domain" description="Glycosyl transferase family 1" evidence="1">
    <location>
        <begin position="148"/>
        <end position="253"/>
    </location>
</feature>
<dbReference type="Proteomes" id="UP000318126">
    <property type="component" value="Unassembled WGS sequence"/>
</dbReference>
<comment type="caution">
    <text evidence="2">The sequence shown here is derived from an EMBL/GenBank/DDBJ whole genome shotgun (WGS) entry which is preliminary data.</text>
</comment>
<evidence type="ECO:0000313" key="2">
    <source>
        <dbReference type="EMBL" id="TRY16344.1"/>
    </source>
</evidence>
<sequence length="338" mass="37946">MALKSLCESKLAKDFDFSILQVNLKFWLPQRYEADILVIHAAASWRKLPGFILLKLLNIGTPIFYQEHHYCEGFIFHESRSHWRFFLMLKLSYFLMDKVLAVSIAQGCWLLENQLLKERTLVVLKQGRSVNAMLSLPKKPLSLPLQLGAYGRFHKQKGFDLLIQAMSKLPADKVELRLAGSGEMLPRLESMAAGLENVTLIGEIENVPLFLSSCDAVVIPSRWEPFGLICQESIAAGKVIVTSSVDGLLEQVQVLAKTRGNDGHLAVMLTDLTSASLVQTLESLIVQAEQKLEKCGADVSFSDLSDEERALAARRWPQLLNDWQSLLISELEKGKRPQ</sequence>
<accession>A0A553JV70</accession>
<protein>
    <submittedName>
        <fullName evidence="2">Glycosyltransferase</fullName>
    </submittedName>
</protein>
<keyword evidence="2" id="KW-0808">Transferase</keyword>
<proteinExistence type="predicted"/>
<dbReference type="GO" id="GO:0016757">
    <property type="term" value="F:glycosyltransferase activity"/>
    <property type="evidence" value="ECO:0007669"/>
    <property type="project" value="InterPro"/>
</dbReference>
<dbReference type="AlphaFoldDB" id="A0A553JV70"/>
<reference evidence="3" key="1">
    <citation type="submission" date="2019-07" db="EMBL/GenBank/DDBJ databases">
        <title>Shewanella sp. YLB-08 draft genomic sequence.</title>
        <authorList>
            <person name="Yu L."/>
        </authorList>
    </citation>
    <scope>NUCLEOTIDE SEQUENCE [LARGE SCALE GENOMIC DNA]</scope>
    <source>
        <strain evidence="3">JCM 20706</strain>
    </source>
</reference>
<dbReference type="EMBL" id="VKGK01000001">
    <property type="protein sequence ID" value="TRY16344.1"/>
    <property type="molecule type" value="Genomic_DNA"/>
</dbReference>
<organism evidence="2 3">
    <name type="scientific">Shewanella hanedai</name>
    <name type="common">Alteromonas hanedai</name>
    <dbReference type="NCBI Taxonomy" id="25"/>
    <lineage>
        <taxon>Bacteria</taxon>
        <taxon>Pseudomonadati</taxon>
        <taxon>Pseudomonadota</taxon>
        <taxon>Gammaproteobacteria</taxon>
        <taxon>Alteromonadales</taxon>
        <taxon>Shewanellaceae</taxon>
        <taxon>Shewanella</taxon>
    </lineage>
</organism>